<proteinExistence type="predicted"/>
<evidence type="ECO:0000313" key="1">
    <source>
        <dbReference type="EMBL" id="RKL68827.1"/>
    </source>
</evidence>
<comment type="caution">
    <text evidence="1">The sequence shown here is derived from an EMBL/GenBank/DDBJ whole genome shotgun (WGS) entry which is preliminary data.</text>
</comment>
<dbReference type="AlphaFoldDB" id="A0A3A9K8I9"/>
<protein>
    <submittedName>
        <fullName evidence="1">Uncharacterized protein</fullName>
    </submittedName>
</protein>
<reference evidence="1 2" key="1">
    <citation type="submission" date="2017-10" db="EMBL/GenBank/DDBJ databases">
        <title>Bacillus sp. nov., a halophilic bacterium isolated from a Keqin Lake.</title>
        <authorList>
            <person name="Wang H."/>
        </authorList>
    </citation>
    <scope>NUCLEOTIDE SEQUENCE [LARGE SCALE GENOMIC DNA]</scope>
    <source>
        <strain evidence="1 2">KCTC 13187</strain>
    </source>
</reference>
<organism evidence="1 2">
    <name type="scientific">Salipaludibacillus neizhouensis</name>
    <dbReference type="NCBI Taxonomy" id="885475"/>
    <lineage>
        <taxon>Bacteria</taxon>
        <taxon>Bacillati</taxon>
        <taxon>Bacillota</taxon>
        <taxon>Bacilli</taxon>
        <taxon>Bacillales</taxon>
        <taxon>Bacillaceae</taxon>
    </lineage>
</organism>
<dbReference type="EMBL" id="PDOE01000001">
    <property type="protein sequence ID" value="RKL68827.1"/>
    <property type="molecule type" value="Genomic_DNA"/>
</dbReference>
<evidence type="ECO:0000313" key="2">
    <source>
        <dbReference type="Proteomes" id="UP000281498"/>
    </source>
</evidence>
<accession>A0A3A9K8I9</accession>
<name>A0A3A9K8I9_9BACI</name>
<dbReference type="Proteomes" id="UP000281498">
    <property type="component" value="Unassembled WGS sequence"/>
</dbReference>
<gene>
    <name evidence="1" type="ORF">CR203_01940</name>
</gene>
<keyword evidence="2" id="KW-1185">Reference proteome</keyword>
<sequence length="232" mass="26968">MEGPLHKYFKQQSLYWLKNKMTDLCANEVKLYARRKKLKADALGINFKRKESRIIEVKISREDFLRDEVLAASYGYHAIADYAYLMTPVGLLSKEEIPIGYGLLEMDEFDTIKVRRNPTRNPKPILKLDTLVKRTARAATNAVLFQELTKENKDLTDGAFSKEALAHLVRATCTLCKKRKMYLIHSRQEFVVCESRTCKNDIPLLKARVHTMTSYNENFLNELEDLIRNKMT</sequence>
<dbReference type="OrthoDB" id="2828561at2"/>
<dbReference type="RefSeq" id="WP_110936533.1">
    <property type="nucleotide sequence ID" value="NZ_KZ614146.1"/>
</dbReference>